<feature type="transmembrane region" description="Helical" evidence="5">
    <location>
        <begin position="183"/>
        <end position="200"/>
    </location>
</feature>
<dbReference type="Pfam" id="PF01027">
    <property type="entry name" value="Bax1-I"/>
    <property type="match status" value="1"/>
</dbReference>
<evidence type="ECO:0000256" key="3">
    <source>
        <dbReference type="ARBA" id="ARBA00022989"/>
    </source>
</evidence>
<organism evidence="6 7">
    <name type="scientific">Eucalyptus globulus</name>
    <name type="common">Tasmanian blue gum</name>
    <dbReference type="NCBI Taxonomy" id="34317"/>
    <lineage>
        <taxon>Eukaryota</taxon>
        <taxon>Viridiplantae</taxon>
        <taxon>Streptophyta</taxon>
        <taxon>Embryophyta</taxon>
        <taxon>Tracheophyta</taxon>
        <taxon>Spermatophyta</taxon>
        <taxon>Magnoliopsida</taxon>
        <taxon>eudicotyledons</taxon>
        <taxon>Gunneridae</taxon>
        <taxon>Pentapetalae</taxon>
        <taxon>rosids</taxon>
        <taxon>malvids</taxon>
        <taxon>Myrtales</taxon>
        <taxon>Myrtaceae</taxon>
        <taxon>Myrtoideae</taxon>
        <taxon>Eucalypteae</taxon>
        <taxon>Eucalyptus</taxon>
    </lineage>
</organism>
<comment type="similarity">
    <text evidence="5">Belongs to the BI1 family.</text>
</comment>
<accession>A0ABD3JLT6</accession>
<proteinExistence type="inferred from homology"/>
<feature type="transmembrane region" description="Helical" evidence="5">
    <location>
        <begin position="152"/>
        <end position="176"/>
    </location>
</feature>
<reference evidence="6 7" key="1">
    <citation type="submission" date="2024-11" db="EMBL/GenBank/DDBJ databases">
        <title>Chromosome-level genome assembly of Eucalyptus globulus Labill. provides insights into its genome evolution.</title>
        <authorList>
            <person name="Li X."/>
        </authorList>
    </citation>
    <scope>NUCLEOTIDE SEQUENCE [LARGE SCALE GENOMIC DNA]</scope>
    <source>
        <strain evidence="6">CL2024</strain>
        <tissue evidence="6">Fresh tender leaves</tissue>
    </source>
</reference>
<comment type="subcellular location">
    <subcellularLocation>
        <location evidence="1">Membrane</location>
        <topology evidence="1">Multi-pass membrane protein</topology>
    </subcellularLocation>
</comment>
<keyword evidence="3 5" id="KW-1133">Transmembrane helix</keyword>
<evidence type="ECO:0000256" key="5">
    <source>
        <dbReference type="RuleBase" id="RU004379"/>
    </source>
</evidence>
<dbReference type="EMBL" id="JBJKBG010000008">
    <property type="protein sequence ID" value="KAL3727163.1"/>
    <property type="molecule type" value="Genomic_DNA"/>
</dbReference>
<protein>
    <recommendedName>
        <fullName evidence="8">BI1-like protein</fullName>
    </recommendedName>
</protein>
<evidence type="ECO:0000256" key="2">
    <source>
        <dbReference type="ARBA" id="ARBA00022692"/>
    </source>
</evidence>
<dbReference type="Proteomes" id="UP001634007">
    <property type="component" value="Unassembled WGS sequence"/>
</dbReference>
<evidence type="ECO:0000256" key="1">
    <source>
        <dbReference type="ARBA" id="ARBA00004141"/>
    </source>
</evidence>
<keyword evidence="2 5" id="KW-0812">Transmembrane</keyword>
<feature type="transmembrane region" description="Helical" evidence="5">
    <location>
        <begin position="68"/>
        <end position="90"/>
    </location>
</feature>
<evidence type="ECO:0000313" key="7">
    <source>
        <dbReference type="Proteomes" id="UP001634007"/>
    </source>
</evidence>
<name>A0ABD3JLT6_EUCGL</name>
<evidence type="ECO:0008006" key="8">
    <source>
        <dbReference type="Google" id="ProtNLM"/>
    </source>
</evidence>
<evidence type="ECO:0000256" key="4">
    <source>
        <dbReference type="ARBA" id="ARBA00023136"/>
    </source>
</evidence>
<evidence type="ECO:0000313" key="6">
    <source>
        <dbReference type="EMBL" id="KAL3727163.1"/>
    </source>
</evidence>
<keyword evidence="7" id="KW-1185">Reference proteome</keyword>
<dbReference type="AlphaFoldDB" id="A0ABD3JLT6"/>
<dbReference type="PANTHER" id="PTHR23291">
    <property type="entry name" value="BAX INHIBITOR-RELATED"/>
    <property type="match status" value="1"/>
</dbReference>
<dbReference type="GO" id="GO:0016020">
    <property type="term" value="C:membrane"/>
    <property type="evidence" value="ECO:0007669"/>
    <property type="project" value="UniProtKB-SubCell"/>
</dbReference>
<keyword evidence="4 5" id="KW-0472">Membrane</keyword>
<feature type="transmembrane region" description="Helical" evidence="5">
    <location>
        <begin position="123"/>
        <end position="146"/>
    </location>
</feature>
<sequence>MKSKAGDVESGQATAALYPGMLESPQLRWAFIRKVYAIILVQLLLTAGVATAVGLVKPVSRFIAKTWPGFGVLMALIVLSFIIVIVLRAYHNRYPVNFVLLGLFTVTMASMVGLSCAFSEEKVILESAILTSVVIVALTFYTFWVVKRGGDFSFLGPFLFASLLVLLVFALIQIFFPLGKLSMMIFSCVAAVVYAGYIVYDTSNLIKRYSYDEYIWAAVSLYLDIINLFLNFINVFEVADR</sequence>
<comment type="caution">
    <text evidence="6">The sequence shown here is derived from an EMBL/GenBank/DDBJ whole genome shotgun (WGS) entry which is preliminary data.</text>
</comment>
<feature type="transmembrane region" description="Helical" evidence="5">
    <location>
        <begin position="215"/>
        <end position="236"/>
    </location>
</feature>
<dbReference type="InterPro" id="IPR006214">
    <property type="entry name" value="Bax_inhibitor_1-related"/>
</dbReference>
<feature type="transmembrane region" description="Helical" evidence="5">
    <location>
        <begin position="35"/>
        <end position="56"/>
    </location>
</feature>
<gene>
    <name evidence="6" type="ORF">ACJRO7_031985</name>
</gene>
<dbReference type="PANTHER" id="PTHR23291:SF84">
    <property type="entry name" value="INHIBITOR OF APOPTOSIS-PROMOTING BAX1 PROTEIN"/>
    <property type="match status" value="1"/>
</dbReference>
<feature type="transmembrane region" description="Helical" evidence="5">
    <location>
        <begin position="96"/>
        <end position="116"/>
    </location>
</feature>